<evidence type="ECO:0000256" key="1">
    <source>
        <dbReference type="SAM" id="MobiDB-lite"/>
    </source>
</evidence>
<dbReference type="AlphaFoldDB" id="A0A8J2VV80"/>
<dbReference type="OrthoDB" id="6436112at2759"/>
<accession>A0A8J2VV80</accession>
<protein>
    <submittedName>
        <fullName evidence="2">(African queen) hypothetical protein</fullName>
    </submittedName>
</protein>
<comment type="caution">
    <text evidence="2">The sequence shown here is derived from an EMBL/GenBank/DDBJ whole genome shotgun (WGS) entry which is preliminary data.</text>
</comment>
<evidence type="ECO:0000313" key="2">
    <source>
        <dbReference type="EMBL" id="CAG9578894.1"/>
    </source>
</evidence>
<name>A0A8J2VV80_9NEOP</name>
<proteinExistence type="predicted"/>
<sequence>MSQSRGSSVDCVAESKLELLVARGNEHGRDMARCWRRLVREVRRDGGRGGGGSGGAPAVERVDATRPVCTTPLPHSLMQKRAKTSGEGQLLVTQSPHSSDKNNNPDNIKENVYRENPNLTGQ</sequence>
<feature type="compositionally biased region" description="Polar residues" evidence="1">
    <location>
        <begin position="91"/>
        <end position="106"/>
    </location>
</feature>
<keyword evidence="3" id="KW-1185">Reference proteome</keyword>
<reference evidence="2" key="1">
    <citation type="submission" date="2021-09" db="EMBL/GenBank/DDBJ databases">
        <authorList>
            <person name="Martin H S."/>
        </authorList>
    </citation>
    <scope>NUCLEOTIDE SEQUENCE</scope>
</reference>
<evidence type="ECO:0000313" key="3">
    <source>
        <dbReference type="Proteomes" id="UP000789524"/>
    </source>
</evidence>
<gene>
    <name evidence="2" type="ORF">DCHRY22_LOCUS12914</name>
</gene>
<organism evidence="2 3">
    <name type="scientific">Danaus chrysippus</name>
    <name type="common">African queen</name>
    <dbReference type="NCBI Taxonomy" id="151541"/>
    <lineage>
        <taxon>Eukaryota</taxon>
        <taxon>Metazoa</taxon>
        <taxon>Ecdysozoa</taxon>
        <taxon>Arthropoda</taxon>
        <taxon>Hexapoda</taxon>
        <taxon>Insecta</taxon>
        <taxon>Pterygota</taxon>
        <taxon>Neoptera</taxon>
        <taxon>Endopterygota</taxon>
        <taxon>Lepidoptera</taxon>
        <taxon>Glossata</taxon>
        <taxon>Ditrysia</taxon>
        <taxon>Papilionoidea</taxon>
        <taxon>Nymphalidae</taxon>
        <taxon>Danainae</taxon>
        <taxon>Danaini</taxon>
        <taxon>Danaina</taxon>
        <taxon>Danaus</taxon>
        <taxon>Anosia</taxon>
    </lineage>
</organism>
<dbReference type="EMBL" id="CAKASE010000078">
    <property type="protein sequence ID" value="CAG9578894.1"/>
    <property type="molecule type" value="Genomic_DNA"/>
</dbReference>
<dbReference type="Proteomes" id="UP000789524">
    <property type="component" value="Unassembled WGS sequence"/>
</dbReference>
<feature type="region of interest" description="Disordered" evidence="1">
    <location>
        <begin position="44"/>
        <end position="122"/>
    </location>
</feature>